<dbReference type="EMBL" id="GGEC01058799">
    <property type="protein sequence ID" value="MBX39283.1"/>
    <property type="molecule type" value="Transcribed_RNA"/>
</dbReference>
<name>A0A2P2N9X1_RHIMU</name>
<accession>A0A2P2N9X1</accession>
<proteinExistence type="predicted"/>
<organism evidence="1">
    <name type="scientific">Rhizophora mucronata</name>
    <name type="common">Asiatic mangrove</name>
    <dbReference type="NCBI Taxonomy" id="61149"/>
    <lineage>
        <taxon>Eukaryota</taxon>
        <taxon>Viridiplantae</taxon>
        <taxon>Streptophyta</taxon>
        <taxon>Embryophyta</taxon>
        <taxon>Tracheophyta</taxon>
        <taxon>Spermatophyta</taxon>
        <taxon>Magnoliopsida</taxon>
        <taxon>eudicotyledons</taxon>
        <taxon>Gunneridae</taxon>
        <taxon>Pentapetalae</taxon>
        <taxon>rosids</taxon>
        <taxon>fabids</taxon>
        <taxon>Malpighiales</taxon>
        <taxon>Rhizophoraceae</taxon>
        <taxon>Rhizophora</taxon>
    </lineage>
</organism>
<sequence>MGVWWSSKMTDMHLINSISYLMLCRHYNWNSARGSCEVDCFQQYYLEELASCQLLVTTS</sequence>
<reference evidence="1" key="1">
    <citation type="submission" date="2018-02" db="EMBL/GenBank/DDBJ databases">
        <title>Rhizophora mucronata_Transcriptome.</title>
        <authorList>
            <person name="Meera S.P."/>
            <person name="Sreeshan A."/>
            <person name="Augustine A."/>
        </authorList>
    </citation>
    <scope>NUCLEOTIDE SEQUENCE</scope>
    <source>
        <tissue evidence="1">Leaf</tissue>
    </source>
</reference>
<protein>
    <submittedName>
        <fullName evidence="1">Uncharacterized protein</fullName>
    </submittedName>
</protein>
<evidence type="ECO:0000313" key="1">
    <source>
        <dbReference type="EMBL" id="MBX39283.1"/>
    </source>
</evidence>
<dbReference type="AlphaFoldDB" id="A0A2P2N9X1"/>